<keyword evidence="3" id="KW-1003">Cell membrane</keyword>
<dbReference type="SUPFAM" id="SSF82153">
    <property type="entry name" value="FAS1 domain"/>
    <property type="match status" value="1"/>
</dbReference>
<dbReference type="PANTHER" id="PTHR32382">
    <property type="entry name" value="FASCICLIN-LIKE ARABINOGALACTAN PROTEIN"/>
    <property type="match status" value="1"/>
</dbReference>
<dbReference type="Pfam" id="PF02469">
    <property type="entry name" value="Fasciclin"/>
    <property type="match status" value="1"/>
</dbReference>
<dbReference type="Gene3D" id="2.30.180.10">
    <property type="entry name" value="FAS1 domain"/>
    <property type="match status" value="1"/>
</dbReference>
<keyword evidence="12" id="KW-1185">Reference proteome</keyword>
<evidence type="ECO:0000256" key="6">
    <source>
        <dbReference type="ARBA" id="ARBA00022974"/>
    </source>
</evidence>
<comment type="similarity">
    <text evidence="2">Belongs to the fasciclin-like AGP family.</text>
</comment>
<comment type="caution">
    <text evidence="11">The sequence shown here is derived from an EMBL/GenBank/DDBJ whole genome shotgun (WGS) entry which is preliminary data.</text>
</comment>
<dbReference type="PROSITE" id="PS50213">
    <property type="entry name" value="FAS1"/>
    <property type="match status" value="1"/>
</dbReference>
<evidence type="ECO:0000313" key="12">
    <source>
        <dbReference type="Proteomes" id="UP000824890"/>
    </source>
</evidence>
<dbReference type="InterPro" id="IPR000782">
    <property type="entry name" value="FAS1_domain"/>
</dbReference>
<dbReference type="InterPro" id="IPR036378">
    <property type="entry name" value="FAS1_dom_sf"/>
</dbReference>
<sequence length="195" mass="20669">MAEKMGHVIISYILPLLILLPAGETHAHDVTRLLAKHPSFSSFNHYLTRTHLADEINRRTPITVCAVDNAAMYALTSKGYTVSTLRKILSLHVLLEYFGAKELHQLQGASALAPTLLLATGPSPVTTEFVNIGVEVGSVTGFVNITDLKGGKVGFGSEGGGLIDSSFVTSLEEVTNNISIIQISGILLSDAASAP</sequence>
<keyword evidence="7" id="KW-0472">Membrane</keyword>
<keyword evidence="6" id="KW-0325">Glycoprotein</keyword>
<keyword evidence="4" id="KW-0336">GPI-anchor</keyword>
<name>A0ABQ8DS79_BRANA</name>
<evidence type="ECO:0000313" key="11">
    <source>
        <dbReference type="EMBL" id="KAH0932158.1"/>
    </source>
</evidence>
<dbReference type="InterPro" id="IPR033254">
    <property type="entry name" value="Plant_FLA"/>
</dbReference>
<evidence type="ECO:0000256" key="5">
    <source>
        <dbReference type="ARBA" id="ARBA00022729"/>
    </source>
</evidence>
<organism evidence="11 12">
    <name type="scientific">Brassica napus</name>
    <name type="common">Rape</name>
    <dbReference type="NCBI Taxonomy" id="3708"/>
    <lineage>
        <taxon>Eukaryota</taxon>
        <taxon>Viridiplantae</taxon>
        <taxon>Streptophyta</taxon>
        <taxon>Embryophyta</taxon>
        <taxon>Tracheophyta</taxon>
        <taxon>Spermatophyta</taxon>
        <taxon>Magnoliopsida</taxon>
        <taxon>eudicotyledons</taxon>
        <taxon>Gunneridae</taxon>
        <taxon>Pentapetalae</taxon>
        <taxon>rosids</taxon>
        <taxon>malvids</taxon>
        <taxon>Brassicales</taxon>
        <taxon>Brassicaceae</taxon>
        <taxon>Brassiceae</taxon>
        <taxon>Brassica</taxon>
    </lineage>
</organism>
<keyword evidence="8" id="KW-0449">Lipoprotein</keyword>
<keyword evidence="5 9" id="KW-0732">Signal</keyword>
<feature type="domain" description="FAS1" evidence="10">
    <location>
        <begin position="27"/>
        <end position="187"/>
    </location>
</feature>
<evidence type="ECO:0000256" key="9">
    <source>
        <dbReference type="SAM" id="SignalP"/>
    </source>
</evidence>
<evidence type="ECO:0000256" key="4">
    <source>
        <dbReference type="ARBA" id="ARBA00022622"/>
    </source>
</evidence>
<evidence type="ECO:0000259" key="10">
    <source>
        <dbReference type="PROSITE" id="PS50213"/>
    </source>
</evidence>
<dbReference type="Proteomes" id="UP000824890">
    <property type="component" value="Unassembled WGS sequence"/>
</dbReference>
<dbReference type="PANTHER" id="PTHR32382:SF74">
    <property type="entry name" value="FAS1 DOMAIN-CONTAINING PROTEIN"/>
    <property type="match status" value="1"/>
</dbReference>
<proteinExistence type="inferred from homology"/>
<evidence type="ECO:0000256" key="7">
    <source>
        <dbReference type="ARBA" id="ARBA00023136"/>
    </source>
</evidence>
<feature type="chain" id="PRO_5045829104" description="FAS1 domain-containing protein" evidence="9">
    <location>
        <begin position="28"/>
        <end position="195"/>
    </location>
</feature>
<evidence type="ECO:0000256" key="2">
    <source>
        <dbReference type="ARBA" id="ARBA00007843"/>
    </source>
</evidence>
<evidence type="ECO:0000256" key="3">
    <source>
        <dbReference type="ARBA" id="ARBA00022475"/>
    </source>
</evidence>
<accession>A0ABQ8DS79</accession>
<gene>
    <name evidence="11" type="ORF">HID58_009275</name>
</gene>
<keyword evidence="6" id="KW-0654">Proteoglycan</keyword>
<protein>
    <recommendedName>
        <fullName evidence="10">FAS1 domain-containing protein</fullName>
    </recommendedName>
</protein>
<comment type="subcellular location">
    <subcellularLocation>
        <location evidence="1">Cell membrane</location>
        <topology evidence="1">Lipid-anchor</topology>
        <topology evidence="1">GPI-anchor</topology>
    </subcellularLocation>
</comment>
<reference evidence="11 12" key="1">
    <citation type="submission" date="2021-05" db="EMBL/GenBank/DDBJ databases">
        <title>Genome Assembly of Synthetic Allotetraploid Brassica napus Reveals Homoeologous Exchanges between Subgenomes.</title>
        <authorList>
            <person name="Davis J.T."/>
        </authorList>
    </citation>
    <scope>NUCLEOTIDE SEQUENCE [LARGE SCALE GENOMIC DNA]</scope>
    <source>
        <strain evidence="12">cv. Da-Ae</strain>
        <tissue evidence="11">Seedling</tissue>
    </source>
</reference>
<dbReference type="EMBL" id="JAGKQM010000003">
    <property type="protein sequence ID" value="KAH0932158.1"/>
    <property type="molecule type" value="Genomic_DNA"/>
</dbReference>
<feature type="signal peptide" evidence="9">
    <location>
        <begin position="1"/>
        <end position="27"/>
    </location>
</feature>
<evidence type="ECO:0000256" key="8">
    <source>
        <dbReference type="ARBA" id="ARBA00023288"/>
    </source>
</evidence>
<evidence type="ECO:0000256" key="1">
    <source>
        <dbReference type="ARBA" id="ARBA00004609"/>
    </source>
</evidence>